<evidence type="ECO:0008006" key="3">
    <source>
        <dbReference type="Google" id="ProtNLM"/>
    </source>
</evidence>
<name>A0A7K2ITD2_9ACTN</name>
<reference evidence="1 2" key="1">
    <citation type="journal article" date="2019" name="Nat. Commun.">
        <title>The antimicrobial potential of Streptomyces from insect microbiomes.</title>
        <authorList>
            <person name="Chevrette M.G."/>
            <person name="Carlson C.M."/>
            <person name="Ortega H.E."/>
            <person name="Thomas C."/>
            <person name="Ananiev G.E."/>
            <person name="Barns K.J."/>
            <person name="Book A.J."/>
            <person name="Cagnazzo J."/>
            <person name="Carlos C."/>
            <person name="Flanigan W."/>
            <person name="Grubbs K.J."/>
            <person name="Horn H.A."/>
            <person name="Hoffmann F.M."/>
            <person name="Klassen J.L."/>
            <person name="Knack J.J."/>
            <person name="Lewin G.R."/>
            <person name="McDonald B.R."/>
            <person name="Muller L."/>
            <person name="Melo W.G.P."/>
            <person name="Pinto-Tomas A.A."/>
            <person name="Schmitz A."/>
            <person name="Wendt-Pienkowski E."/>
            <person name="Wildman S."/>
            <person name="Zhao M."/>
            <person name="Zhang F."/>
            <person name="Bugni T.S."/>
            <person name="Andes D.R."/>
            <person name="Pupo M.T."/>
            <person name="Currie C.R."/>
        </authorList>
    </citation>
    <scope>NUCLEOTIDE SEQUENCE [LARGE SCALE GENOMIC DNA]</scope>
    <source>
        <strain evidence="1 2">SID5840</strain>
    </source>
</reference>
<dbReference type="Proteomes" id="UP000467124">
    <property type="component" value="Unassembled WGS sequence"/>
</dbReference>
<gene>
    <name evidence="1" type="ORF">GTW20_13395</name>
</gene>
<protein>
    <recommendedName>
        <fullName evidence="3">HipA-like C-terminal domain-containing protein</fullName>
    </recommendedName>
</protein>
<comment type="caution">
    <text evidence="1">The sequence shown here is derived from an EMBL/GenBank/DDBJ whole genome shotgun (WGS) entry which is preliminary data.</text>
</comment>
<evidence type="ECO:0000313" key="2">
    <source>
        <dbReference type="Proteomes" id="UP000467124"/>
    </source>
</evidence>
<organism evidence="1 2">
    <name type="scientific">Nocardiopsis alba</name>
    <dbReference type="NCBI Taxonomy" id="53437"/>
    <lineage>
        <taxon>Bacteria</taxon>
        <taxon>Bacillati</taxon>
        <taxon>Actinomycetota</taxon>
        <taxon>Actinomycetes</taxon>
        <taxon>Streptosporangiales</taxon>
        <taxon>Nocardiopsidaceae</taxon>
        <taxon>Nocardiopsis</taxon>
    </lineage>
</organism>
<evidence type="ECO:0000313" key="1">
    <source>
        <dbReference type="EMBL" id="MYR33232.1"/>
    </source>
</evidence>
<sequence>MTGVWWIRIDVSGWQDHGVEQSGSNGGRWLEDPGTGRRWLHKKTHVPANGCEQGEDWAEVIATQVAQALGVPCAPTMLCVHEGRRGSLSCSIRPDQYDLWGGQIVLEEAEAPGYFRFTPGRAVGDPERPNIRRPGHSLTNIRAALQGVDAPEGFEGCSKGGRAFDAFVGYTLLDALIANRDRHDENWAVLQPQLGSLPGILAPTYDHGSSLGYNFSGPKRDRCLADSEELERWAMRGTAHRYEHEPPAKTLVDHAVEALGMGSPDTAKWWTEQVLLLDLSEILEPLEQGAIPEMSEASVKFAAALLKLNLRRLQDAISDHA</sequence>
<proteinExistence type="predicted"/>
<dbReference type="AlphaFoldDB" id="A0A7K2ITD2"/>
<accession>A0A7K2ITD2</accession>
<dbReference type="Gene3D" id="1.10.1070.20">
    <property type="match status" value="1"/>
</dbReference>
<dbReference type="RefSeq" id="WP_161111103.1">
    <property type="nucleotide sequence ID" value="NZ_WWHY01000001.1"/>
</dbReference>
<dbReference type="EMBL" id="WWHY01000001">
    <property type="protein sequence ID" value="MYR33232.1"/>
    <property type="molecule type" value="Genomic_DNA"/>
</dbReference>